<protein>
    <submittedName>
        <fullName evidence="3">PAP2 superfamily protein</fullName>
    </submittedName>
</protein>
<dbReference type="EMBL" id="QQAV01000001">
    <property type="protein sequence ID" value="RDI28479.1"/>
    <property type="molecule type" value="Genomic_DNA"/>
</dbReference>
<dbReference type="RefSeq" id="WP_017757387.1">
    <property type="nucleotide sequence ID" value="NZ_QQAV01000001.1"/>
</dbReference>
<dbReference type="OrthoDB" id="8590768at2"/>
<sequence length="217" mass="23528">MNAFLNWHALTWLGDSSLMMPMALAITAWLGWARRTRPVMWLWLLCVGTAGATVVAGKLAFMGWGLGIAAIDFTGFSGHTTLSTTLWPVALWLAVSSFAHRWRVAAAFAGWALGMAIGYSRLALDAHSVSEVVSGFLLGLSASGVFLWRQRSKPHPRLRLLPVLLTLVLPALVIQPGTRAPTHELIGRIAAWMAGNERPFVRADLHAGTRPARRAAG</sequence>
<feature type="transmembrane region" description="Helical" evidence="1">
    <location>
        <begin position="76"/>
        <end position="95"/>
    </location>
</feature>
<evidence type="ECO:0000313" key="3">
    <source>
        <dbReference type="EMBL" id="RDI28479.1"/>
    </source>
</evidence>
<evidence type="ECO:0000256" key="1">
    <source>
        <dbReference type="SAM" id="Phobius"/>
    </source>
</evidence>
<dbReference type="Gene3D" id="1.20.144.10">
    <property type="entry name" value="Phosphatidic acid phosphatase type 2/haloperoxidase"/>
    <property type="match status" value="1"/>
</dbReference>
<feature type="transmembrane region" description="Helical" evidence="1">
    <location>
        <begin position="128"/>
        <end position="148"/>
    </location>
</feature>
<accession>A0A370FQ43</accession>
<dbReference type="InterPro" id="IPR000326">
    <property type="entry name" value="PAP2/HPO"/>
</dbReference>
<proteinExistence type="predicted"/>
<organism evidence="3 4">
    <name type="scientific">Pseudacidovorax intermedius</name>
    <dbReference type="NCBI Taxonomy" id="433924"/>
    <lineage>
        <taxon>Bacteria</taxon>
        <taxon>Pseudomonadati</taxon>
        <taxon>Pseudomonadota</taxon>
        <taxon>Betaproteobacteria</taxon>
        <taxon>Burkholderiales</taxon>
        <taxon>Comamonadaceae</taxon>
        <taxon>Pseudacidovorax</taxon>
    </lineage>
</organism>
<feature type="transmembrane region" description="Helical" evidence="1">
    <location>
        <begin position="39"/>
        <end position="64"/>
    </location>
</feature>
<dbReference type="Proteomes" id="UP000255265">
    <property type="component" value="Unassembled WGS sequence"/>
</dbReference>
<dbReference type="SMART" id="SM00014">
    <property type="entry name" value="acidPPc"/>
    <property type="match status" value="1"/>
</dbReference>
<feature type="transmembrane region" description="Helical" evidence="1">
    <location>
        <begin position="12"/>
        <end position="32"/>
    </location>
</feature>
<keyword evidence="1" id="KW-1133">Transmembrane helix</keyword>
<dbReference type="STRING" id="433924.NS331_05265"/>
<keyword evidence="1" id="KW-0472">Membrane</keyword>
<dbReference type="SUPFAM" id="SSF48317">
    <property type="entry name" value="Acid phosphatase/Vanadium-dependent haloperoxidase"/>
    <property type="match status" value="1"/>
</dbReference>
<comment type="caution">
    <text evidence="3">The sequence shown here is derived from an EMBL/GenBank/DDBJ whole genome shotgun (WGS) entry which is preliminary data.</text>
</comment>
<evidence type="ECO:0000313" key="4">
    <source>
        <dbReference type="Proteomes" id="UP000255265"/>
    </source>
</evidence>
<dbReference type="AlphaFoldDB" id="A0A370FQ43"/>
<keyword evidence="1" id="KW-0812">Transmembrane</keyword>
<keyword evidence="4" id="KW-1185">Reference proteome</keyword>
<feature type="domain" description="Phosphatidic acid phosphatase type 2/haloperoxidase" evidence="2">
    <location>
        <begin position="17"/>
        <end position="147"/>
    </location>
</feature>
<gene>
    <name evidence="3" type="ORF">DFR41_101233</name>
</gene>
<evidence type="ECO:0000259" key="2">
    <source>
        <dbReference type="SMART" id="SM00014"/>
    </source>
</evidence>
<feature type="transmembrane region" description="Helical" evidence="1">
    <location>
        <begin position="102"/>
        <end position="122"/>
    </location>
</feature>
<dbReference type="Pfam" id="PF01569">
    <property type="entry name" value="PAP2"/>
    <property type="match status" value="1"/>
</dbReference>
<reference evidence="3 4" key="1">
    <citation type="submission" date="2018-07" db="EMBL/GenBank/DDBJ databases">
        <title>Genomic Encyclopedia of Type Strains, Phase IV (KMG-IV): sequencing the most valuable type-strain genomes for metagenomic binning, comparative biology and taxonomic classification.</title>
        <authorList>
            <person name="Goeker M."/>
        </authorList>
    </citation>
    <scope>NUCLEOTIDE SEQUENCE [LARGE SCALE GENOMIC DNA]</scope>
    <source>
        <strain evidence="3 4">DSM 21352</strain>
    </source>
</reference>
<name>A0A370FQ43_9BURK</name>
<dbReference type="InterPro" id="IPR036938">
    <property type="entry name" value="PAP2/HPO_sf"/>
</dbReference>